<evidence type="ECO:0000313" key="2">
    <source>
        <dbReference type="EMBL" id="SDC16479.1"/>
    </source>
</evidence>
<dbReference type="STRING" id="28234.SAMN04488588_0490"/>
<dbReference type="AlphaFoldDB" id="A0A1G6JCU0"/>
<dbReference type="Gene3D" id="3.20.20.140">
    <property type="entry name" value="Metal-dependent hydrolases"/>
    <property type="match status" value="1"/>
</dbReference>
<dbReference type="RefSeq" id="WP_091402520.1">
    <property type="nucleotide sequence ID" value="NZ_FMYV01000002.1"/>
</dbReference>
<sequence length="275" mass="31815">MKLIDLHVHSTHSDGSFSVDSLIKKAKNMGIQLFSITDHDTITSQYEAVELSSELGLNYIPGVEINVVYPQLMDILGYGIDIYDEELIEFLDRIKLFRKLRNKKMVELLEEEGFNISFDELEEKYDSTTIGRPHIARILIQKGYGNSVSQLMNGLLSRDRKCFVERIRYSPKESIEMIKKAGGKAILAHPAKLRIQNTQLEKLLDELKHYGLDGMEVMHYSHSLEYSRYLYELANRKNLLVSYGSDYHGFNKPFVNMSYSINENTFDEIEWGLKN</sequence>
<dbReference type="EMBL" id="FMYV01000002">
    <property type="protein sequence ID" value="SDC16479.1"/>
    <property type="molecule type" value="Genomic_DNA"/>
</dbReference>
<dbReference type="GO" id="GO:0035312">
    <property type="term" value="F:5'-3' DNA exonuclease activity"/>
    <property type="evidence" value="ECO:0007669"/>
    <property type="project" value="TreeGrafter"/>
</dbReference>
<protein>
    <recommendedName>
        <fullName evidence="1">Polymerase/histidinol phosphatase N-terminal domain-containing protein</fullName>
    </recommendedName>
</protein>
<dbReference type="CDD" id="cd07438">
    <property type="entry name" value="PHP_HisPPase_AMP"/>
    <property type="match status" value="1"/>
</dbReference>
<dbReference type="InterPro" id="IPR052018">
    <property type="entry name" value="PHP_domain"/>
</dbReference>
<reference evidence="2 3" key="1">
    <citation type="submission" date="2016-10" db="EMBL/GenBank/DDBJ databases">
        <authorList>
            <person name="de Groot N.N."/>
        </authorList>
    </citation>
    <scope>NUCLEOTIDE SEQUENCE [LARGE SCALE GENOMIC DNA]</scope>
    <source>
        <strain evidence="2 3">WG14</strain>
    </source>
</reference>
<organism evidence="2 3">
    <name type="scientific">Geotoga petraea</name>
    <dbReference type="NCBI Taxonomy" id="28234"/>
    <lineage>
        <taxon>Bacteria</taxon>
        <taxon>Thermotogati</taxon>
        <taxon>Thermotogota</taxon>
        <taxon>Thermotogae</taxon>
        <taxon>Petrotogales</taxon>
        <taxon>Petrotogaceae</taxon>
        <taxon>Geotoga</taxon>
    </lineage>
</organism>
<dbReference type="SMART" id="SM00481">
    <property type="entry name" value="POLIIIAc"/>
    <property type="match status" value="1"/>
</dbReference>
<feature type="domain" description="Polymerase/histidinol phosphatase N-terminal" evidence="1">
    <location>
        <begin position="4"/>
        <end position="69"/>
    </location>
</feature>
<dbReference type="InterPro" id="IPR016195">
    <property type="entry name" value="Pol/histidinol_Pase-like"/>
</dbReference>
<dbReference type="Gene3D" id="1.10.150.650">
    <property type="match status" value="1"/>
</dbReference>
<accession>A0A1G6JCU0</accession>
<name>A0A1G6JCU0_9BACT</name>
<dbReference type="InterPro" id="IPR003141">
    <property type="entry name" value="Pol/His_phosphatase_N"/>
</dbReference>
<proteinExistence type="predicted"/>
<evidence type="ECO:0000259" key="1">
    <source>
        <dbReference type="SMART" id="SM00481"/>
    </source>
</evidence>
<dbReference type="SUPFAM" id="SSF89550">
    <property type="entry name" value="PHP domain-like"/>
    <property type="match status" value="1"/>
</dbReference>
<keyword evidence="3" id="KW-1185">Reference proteome</keyword>
<dbReference type="Pfam" id="PF02811">
    <property type="entry name" value="PHP"/>
    <property type="match status" value="1"/>
</dbReference>
<gene>
    <name evidence="2" type="ORF">SAMN04488588_0490</name>
</gene>
<dbReference type="GO" id="GO:0004534">
    <property type="term" value="F:5'-3' RNA exonuclease activity"/>
    <property type="evidence" value="ECO:0007669"/>
    <property type="project" value="TreeGrafter"/>
</dbReference>
<dbReference type="InterPro" id="IPR004013">
    <property type="entry name" value="PHP_dom"/>
</dbReference>
<dbReference type="Proteomes" id="UP000199322">
    <property type="component" value="Unassembled WGS sequence"/>
</dbReference>
<dbReference type="PANTHER" id="PTHR42924:SF3">
    <property type="entry name" value="POLYMERASE_HISTIDINOL PHOSPHATASE N-TERMINAL DOMAIN-CONTAINING PROTEIN"/>
    <property type="match status" value="1"/>
</dbReference>
<evidence type="ECO:0000313" key="3">
    <source>
        <dbReference type="Proteomes" id="UP000199322"/>
    </source>
</evidence>
<dbReference type="PANTHER" id="PTHR42924">
    <property type="entry name" value="EXONUCLEASE"/>
    <property type="match status" value="1"/>
</dbReference>